<evidence type="ECO:0000256" key="5">
    <source>
        <dbReference type="ARBA" id="ARBA00022729"/>
    </source>
</evidence>
<comment type="subcellular location">
    <subcellularLocation>
        <location evidence="1">Endomembrane system</location>
    </subcellularLocation>
</comment>
<dbReference type="PANTHER" id="PTHR30024">
    <property type="entry name" value="ALIPHATIC SULFONATES-BINDING PROTEIN-RELATED"/>
    <property type="match status" value="1"/>
</dbReference>
<dbReference type="Pfam" id="PF13379">
    <property type="entry name" value="NMT1_2"/>
    <property type="match status" value="1"/>
</dbReference>
<evidence type="ECO:0000313" key="8">
    <source>
        <dbReference type="Proteomes" id="UP000239865"/>
    </source>
</evidence>
<protein>
    <submittedName>
        <fullName evidence="7">Nitrate ABC transporter substrate-binding protein</fullName>
    </submittedName>
</protein>
<dbReference type="CDD" id="cd13553">
    <property type="entry name" value="PBP2_NrtA_CpmA_like"/>
    <property type="match status" value="1"/>
</dbReference>
<dbReference type="Gene3D" id="3.40.190.10">
    <property type="entry name" value="Periplasmic binding protein-like II"/>
    <property type="match status" value="2"/>
</dbReference>
<keyword evidence="2" id="KW-0813">Transport</keyword>
<proteinExistence type="predicted"/>
<keyword evidence="6" id="KW-0472">Membrane</keyword>
<reference evidence="7 8" key="1">
    <citation type="submission" date="2016-08" db="EMBL/GenBank/DDBJ databases">
        <authorList>
            <person name="Seilhamer J.J."/>
        </authorList>
    </citation>
    <scope>NUCLEOTIDE SEQUENCE [LARGE SCALE GENOMIC DNA]</scope>
    <source>
        <strain evidence="7 8">CFBP4644</strain>
    </source>
</reference>
<evidence type="ECO:0000256" key="6">
    <source>
        <dbReference type="ARBA" id="ARBA00023136"/>
    </source>
</evidence>
<accession>A0A2S7DGX3</accession>
<dbReference type="OrthoDB" id="9815454at2"/>
<dbReference type="PANTHER" id="PTHR30024:SF7">
    <property type="entry name" value="NITRATE_NITRITE BINDING PROTEIN NRTA"/>
    <property type="match status" value="1"/>
</dbReference>
<dbReference type="RefSeq" id="WP_104587115.1">
    <property type="nucleotide sequence ID" value="NZ_JAJGQH010000001.1"/>
</dbReference>
<keyword evidence="4" id="KW-0997">Cell inner membrane</keyword>
<dbReference type="Proteomes" id="UP000239865">
    <property type="component" value="Unassembled WGS sequence"/>
</dbReference>
<evidence type="ECO:0000256" key="1">
    <source>
        <dbReference type="ARBA" id="ARBA00004308"/>
    </source>
</evidence>
<evidence type="ECO:0000256" key="3">
    <source>
        <dbReference type="ARBA" id="ARBA00022475"/>
    </source>
</evidence>
<dbReference type="InterPro" id="IPR044527">
    <property type="entry name" value="NrtA/CpmA_ABC-bd_dom"/>
</dbReference>
<comment type="caution">
    <text evidence="7">The sequence shown here is derived from an EMBL/GenBank/DDBJ whole genome shotgun (WGS) entry which is preliminary data.</text>
</comment>
<dbReference type="AlphaFoldDB" id="A0A2S7DGX3"/>
<dbReference type="EMBL" id="MDEH01000004">
    <property type="protein sequence ID" value="PPU73066.1"/>
    <property type="molecule type" value="Genomic_DNA"/>
</dbReference>
<keyword evidence="3" id="KW-1003">Cell membrane</keyword>
<organism evidence="7 8">
    <name type="scientific">Xanthomonas melonis</name>
    <dbReference type="NCBI Taxonomy" id="56456"/>
    <lineage>
        <taxon>Bacteria</taxon>
        <taxon>Pseudomonadati</taxon>
        <taxon>Pseudomonadota</taxon>
        <taxon>Gammaproteobacteria</taxon>
        <taxon>Lysobacterales</taxon>
        <taxon>Lysobacteraceae</taxon>
        <taxon>Xanthomonas</taxon>
    </lineage>
</organism>
<keyword evidence="5" id="KW-0732">Signal</keyword>
<evidence type="ECO:0000313" key="7">
    <source>
        <dbReference type="EMBL" id="PPU73066.1"/>
    </source>
</evidence>
<gene>
    <name evidence="7" type="ORF">XmelCFBP4644_10280</name>
</gene>
<dbReference type="GO" id="GO:0012505">
    <property type="term" value="C:endomembrane system"/>
    <property type="evidence" value="ECO:0007669"/>
    <property type="project" value="UniProtKB-SubCell"/>
</dbReference>
<sequence length="357" mass="38926">MSQAELSTLRVAYMPLIDCAPLVAAQRLGLDRAHGLQLDLRRQASWAGVRDRLLAGEVDAAHALASLVYAIELGIAGPQCPMALLMTLNHNGQAITVAPALAQALADGQALPKALAGLGRRAVFAQTFPTGTHALWLYYWLAARGVDPMRDVDVLTIPPPQMPTALGSGLVDGYCSGEPWAAVAQAQGVGVRLIRSGELWPGHPEKVLACRREFAALQPEAAQRLTACVLEACRWLEAAQDHRAQCAQWLSEPQHIGVSATHLLTCLDAVTDACNGDATALAFHRDGTVNMPWLSDGEWFLSQFQRWGWHDVQDEDMARLREIHRTDSYRSAAAWLGIAVPDGDRRRNRLFDLRLGD</sequence>
<dbReference type="SUPFAM" id="SSF53850">
    <property type="entry name" value="Periplasmic binding protein-like II"/>
    <property type="match status" value="1"/>
</dbReference>
<name>A0A2S7DGX3_9XANT</name>
<evidence type="ECO:0000256" key="2">
    <source>
        <dbReference type="ARBA" id="ARBA00022448"/>
    </source>
</evidence>
<evidence type="ECO:0000256" key="4">
    <source>
        <dbReference type="ARBA" id="ARBA00022519"/>
    </source>
</evidence>